<evidence type="ECO:0000256" key="2">
    <source>
        <dbReference type="SAM" id="Phobius"/>
    </source>
</evidence>
<feature type="compositionally biased region" description="Low complexity" evidence="1">
    <location>
        <begin position="232"/>
        <end position="253"/>
    </location>
</feature>
<dbReference type="Proteomes" id="UP000606490">
    <property type="component" value="Unassembled WGS sequence"/>
</dbReference>
<feature type="region of interest" description="Disordered" evidence="1">
    <location>
        <begin position="183"/>
        <end position="318"/>
    </location>
</feature>
<protein>
    <submittedName>
        <fullName evidence="3">Uncharacterized protein</fullName>
    </submittedName>
</protein>
<organism evidence="3 4">
    <name type="scientific">Belnapia mucosa</name>
    <dbReference type="NCBI Taxonomy" id="2804532"/>
    <lineage>
        <taxon>Bacteria</taxon>
        <taxon>Pseudomonadati</taxon>
        <taxon>Pseudomonadota</taxon>
        <taxon>Alphaproteobacteria</taxon>
        <taxon>Acetobacterales</taxon>
        <taxon>Roseomonadaceae</taxon>
        <taxon>Belnapia</taxon>
    </lineage>
</organism>
<comment type="caution">
    <text evidence="3">The sequence shown here is derived from an EMBL/GenBank/DDBJ whole genome shotgun (WGS) entry which is preliminary data.</text>
</comment>
<keyword evidence="2" id="KW-0812">Transmembrane</keyword>
<feature type="region of interest" description="Disordered" evidence="1">
    <location>
        <begin position="98"/>
        <end position="151"/>
    </location>
</feature>
<name>A0ABS1VAJ1_9PROT</name>
<feature type="compositionally biased region" description="Basic and acidic residues" evidence="1">
    <location>
        <begin position="131"/>
        <end position="148"/>
    </location>
</feature>
<keyword evidence="2" id="KW-1133">Transmembrane helix</keyword>
<sequence>MHPELGLALIDTEDRTELPEDRVAVLQERLEQARFGTIFGGHLPILQMGVAPEDLPSLPGILAKAFGELPPLTVGGGTGWVKTMARLVVPADRLWTDNLGGAPPSLKEDEDKEGSGLLRRPAALVPMRRTNPAEDRRAEFERWSRPETHPSSVRGLALGGAAFGLVALAGALAWFAMLPASRGTPATVTPPPASRAAPDPGSVATPPAPPAARPAAVMQPPAPPAASPAPVPAMAVPVALPPARDTPPLAESLPLPPPVPPLPAAQVAPAPQRPRPDGTTPAGRSATPGRTEARSVAPPTRPRPGSASPQRAEPRRGG</sequence>
<dbReference type="PRINTS" id="PR01217">
    <property type="entry name" value="PRICHEXTENSN"/>
</dbReference>
<accession>A0ABS1VAJ1</accession>
<gene>
    <name evidence="3" type="ORF">JMJ55_23775</name>
</gene>
<proteinExistence type="predicted"/>
<reference evidence="3 4" key="1">
    <citation type="submission" date="2021-01" db="EMBL/GenBank/DDBJ databases">
        <title>Belnapia mucosa sp. nov. and Belnapia arida sp. nov., isolated from the Tabernas Desert (Almeria, Spain).</title>
        <authorList>
            <person name="Molina-Menor E."/>
            <person name="Vidal-Verdu A."/>
            <person name="Calonge A."/>
            <person name="Satari L."/>
            <person name="Pereto Magraner J."/>
            <person name="Porcar Miralles M."/>
        </authorList>
    </citation>
    <scope>NUCLEOTIDE SEQUENCE [LARGE SCALE GENOMIC DNA]</scope>
    <source>
        <strain evidence="3 4">T6</strain>
    </source>
</reference>
<feature type="compositionally biased region" description="Pro residues" evidence="1">
    <location>
        <begin position="254"/>
        <end position="263"/>
    </location>
</feature>
<dbReference type="EMBL" id="JAEUXJ010000014">
    <property type="protein sequence ID" value="MBL6458362.1"/>
    <property type="molecule type" value="Genomic_DNA"/>
</dbReference>
<keyword evidence="4" id="KW-1185">Reference proteome</keyword>
<keyword evidence="2" id="KW-0472">Membrane</keyword>
<feature type="transmembrane region" description="Helical" evidence="2">
    <location>
        <begin position="155"/>
        <end position="177"/>
    </location>
</feature>
<evidence type="ECO:0000256" key="1">
    <source>
        <dbReference type="SAM" id="MobiDB-lite"/>
    </source>
</evidence>
<evidence type="ECO:0000313" key="4">
    <source>
        <dbReference type="Proteomes" id="UP000606490"/>
    </source>
</evidence>
<dbReference type="RefSeq" id="WP_202828104.1">
    <property type="nucleotide sequence ID" value="NZ_JAEUXJ010000014.1"/>
</dbReference>
<evidence type="ECO:0000313" key="3">
    <source>
        <dbReference type="EMBL" id="MBL6458362.1"/>
    </source>
</evidence>
<feature type="compositionally biased region" description="Pro residues" evidence="1">
    <location>
        <begin position="220"/>
        <end position="231"/>
    </location>
</feature>